<evidence type="ECO:0008006" key="3">
    <source>
        <dbReference type="Google" id="ProtNLM"/>
    </source>
</evidence>
<reference evidence="1" key="1">
    <citation type="journal article" date="2023" name="Mol. Phylogenet. Evol.">
        <title>Genome-scale phylogeny and comparative genomics of the fungal order Sordariales.</title>
        <authorList>
            <person name="Hensen N."/>
            <person name="Bonometti L."/>
            <person name="Westerberg I."/>
            <person name="Brannstrom I.O."/>
            <person name="Guillou S."/>
            <person name="Cros-Aarteil S."/>
            <person name="Calhoun S."/>
            <person name="Haridas S."/>
            <person name="Kuo A."/>
            <person name="Mondo S."/>
            <person name="Pangilinan J."/>
            <person name="Riley R."/>
            <person name="LaButti K."/>
            <person name="Andreopoulos B."/>
            <person name="Lipzen A."/>
            <person name="Chen C."/>
            <person name="Yan M."/>
            <person name="Daum C."/>
            <person name="Ng V."/>
            <person name="Clum A."/>
            <person name="Steindorff A."/>
            <person name="Ohm R.A."/>
            <person name="Martin F."/>
            <person name="Silar P."/>
            <person name="Natvig D.O."/>
            <person name="Lalanne C."/>
            <person name="Gautier V."/>
            <person name="Ament-Velasquez S.L."/>
            <person name="Kruys A."/>
            <person name="Hutchinson M.I."/>
            <person name="Powell A.J."/>
            <person name="Barry K."/>
            <person name="Miller A.N."/>
            <person name="Grigoriev I.V."/>
            <person name="Debuchy R."/>
            <person name="Gladieux P."/>
            <person name="Hiltunen Thoren M."/>
            <person name="Johannesson H."/>
        </authorList>
    </citation>
    <scope>NUCLEOTIDE SEQUENCE</scope>
    <source>
        <strain evidence="1">CBS 955.72</strain>
    </source>
</reference>
<reference evidence="1" key="2">
    <citation type="submission" date="2023-06" db="EMBL/GenBank/DDBJ databases">
        <authorList>
            <consortium name="Lawrence Berkeley National Laboratory"/>
            <person name="Haridas S."/>
            <person name="Hensen N."/>
            <person name="Bonometti L."/>
            <person name="Westerberg I."/>
            <person name="Brannstrom I.O."/>
            <person name="Guillou S."/>
            <person name="Cros-Aarteil S."/>
            <person name="Calhoun S."/>
            <person name="Kuo A."/>
            <person name="Mondo S."/>
            <person name="Pangilinan J."/>
            <person name="Riley R."/>
            <person name="Labutti K."/>
            <person name="Andreopoulos B."/>
            <person name="Lipzen A."/>
            <person name="Chen C."/>
            <person name="Yanf M."/>
            <person name="Daum C."/>
            <person name="Ng V."/>
            <person name="Clum A."/>
            <person name="Steindorff A."/>
            <person name="Ohm R."/>
            <person name="Martin F."/>
            <person name="Silar P."/>
            <person name="Natvig D."/>
            <person name="Lalanne C."/>
            <person name="Gautier V."/>
            <person name="Ament-Velasquez S.L."/>
            <person name="Kruys A."/>
            <person name="Hutchinson M.I."/>
            <person name="Powell A.J."/>
            <person name="Barry K."/>
            <person name="Miller A.N."/>
            <person name="Grigoriev I.V."/>
            <person name="Debuchy R."/>
            <person name="Gladieux P."/>
            <person name="Thoren M.H."/>
            <person name="Johannesson H."/>
        </authorList>
    </citation>
    <scope>NUCLEOTIDE SEQUENCE</scope>
    <source>
        <strain evidence="1">CBS 955.72</strain>
    </source>
</reference>
<dbReference type="AlphaFoldDB" id="A0AAJ0HX81"/>
<evidence type="ECO:0000313" key="2">
    <source>
        <dbReference type="Proteomes" id="UP001275084"/>
    </source>
</evidence>
<name>A0AAJ0HX81_9PEZI</name>
<accession>A0AAJ0HX81</accession>
<evidence type="ECO:0000313" key="1">
    <source>
        <dbReference type="EMBL" id="KAK3364493.1"/>
    </source>
</evidence>
<sequence length="192" mass="20402">MGPAGGTYEVAGTYCLPKYNWHKFANDRGYGTLAIDRIGYSLSSHPEPLNVVQPKLHVAIIHQIFQAARTGAGPSGAVFGRKYEKVVYVGHSYGSNISSALGAAYPADADALVLTAYNSVLVTLHNLYDAVWASASVARKERFPGLPLGYIIPTNLTERIAGFYAGDYDAAIPPVDLDLGDIVTDGEVAALA</sequence>
<dbReference type="Gene3D" id="3.40.50.1820">
    <property type="entry name" value="alpha/beta hydrolase"/>
    <property type="match status" value="1"/>
</dbReference>
<gene>
    <name evidence="1" type="ORF">B0T25DRAFT_514165</name>
</gene>
<keyword evidence="2" id="KW-1185">Reference proteome</keyword>
<proteinExistence type="predicted"/>
<dbReference type="SUPFAM" id="SSF53474">
    <property type="entry name" value="alpha/beta-Hydrolases"/>
    <property type="match status" value="1"/>
</dbReference>
<organism evidence="1 2">
    <name type="scientific">Lasiosphaeria hispida</name>
    <dbReference type="NCBI Taxonomy" id="260671"/>
    <lineage>
        <taxon>Eukaryota</taxon>
        <taxon>Fungi</taxon>
        <taxon>Dikarya</taxon>
        <taxon>Ascomycota</taxon>
        <taxon>Pezizomycotina</taxon>
        <taxon>Sordariomycetes</taxon>
        <taxon>Sordariomycetidae</taxon>
        <taxon>Sordariales</taxon>
        <taxon>Lasiosphaeriaceae</taxon>
        <taxon>Lasiosphaeria</taxon>
    </lineage>
</organism>
<comment type="caution">
    <text evidence="1">The sequence shown here is derived from an EMBL/GenBank/DDBJ whole genome shotgun (WGS) entry which is preliminary data.</text>
</comment>
<protein>
    <recommendedName>
        <fullName evidence="3">AB hydrolase-1 domain-containing protein</fullName>
    </recommendedName>
</protein>
<dbReference type="InterPro" id="IPR029058">
    <property type="entry name" value="AB_hydrolase_fold"/>
</dbReference>
<dbReference type="EMBL" id="JAUIQD010000001">
    <property type="protein sequence ID" value="KAK3364493.1"/>
    <property type="molecule type" value="Genomic_DNA"/>
</dbReference>
<dbReference type="Proteomes" id="UP001275084">
    <property type="component" value="Unassembled WGS sequence"/>
</dbReference>